<dbReference type="Proteomes" id="UP000008810">
    <property type="component" value="Chromosome 2"/>
</dbReference>
<feature type="region of interest" description="Disordered" evidence="1">
    <location>
        <begin position="1"/>
        <end position="106"/>
    </location>
</feature>
<protein>
    <submittedName>
        <fullName evidence="2 3">Uncharacterized protein</fullName>
    </submittedName>
</protein>
<organism evidence="2">
    <name type="scientific">Brachypodium distachyon</name>
    <name type="common">Purple false brome</name>
    <name type="synonym">Trachynia distachya</name>
    <dbReference type="NCBI Taxonomy" id="15368"/>
    <lineage>
        <taxon>Eukaryota</taxon>
        <taxon>Viridiplantae</taxon>
        <taxon>Streptophyta</taxon>
        <taxon>Embryophyta</taxon>
        <taxon>Tracheophyta</taxon>
        <taxon>Spermatophyta</taxon>
        <taxon>Magnoliopsida</taxon>
        <taxon>Liliopsida</taxon>
        <taxon>Poales</taxon>
        <taxon>Poaceae</taxon>
        <taxon>BOP clade</taxon>
        <taxon>Pooideae</taxon>
        <taxon>Stipodae</taxon>
        <taxon>Brachypodieae</taxon>
        <taxon>Brachypodium</taxon>
    </lineage>
</organism>
<keyword evidence="4" id="KW-1185">Reference proteome</keyword>
<gene>
    <name evidence="2" type="ORF">BRADI_2g25875v3</name>
</gene>
<sequence length="106" mass="10705">MAYGPRLDSGRCRLAAGRGRHEGSRRREGIWAGGGGGGGRRGEETAEWSKAREGASSFSCRGLSRTASGEGCSAAAGGGGGAQVDQRVARGGERLAGGRGKREGGR</sequence>
<evidence type="ECO:0000313" key="2">
    <source>
        <dbReference type="EMBL" id="KQK06347.1"/>
    </source>
</evidence>
<proteinExistence type="predicted"/>
<evidence type="ECO:0000256" key="1">
    <source>
        <dbReference type="SAM" id="MobiDB-lite"/>
    </source>
</evidence>
<reference evidence="2" key="2">
    <citation type="submission" date="2017-06" db="EMBL/GenBank/DDBJ databases">
        <title>WGS assembly of Brachypodium distachyon.</title>
        <authorList>
            <consortium name="The International Brachypodium Initiative"/>
            <person name="Lucas S."/>
            <person name="Harmon-Smith M."/>
            <person name="Lail K."/>
            <person name="Tice H."/>
            <person name="Grimwood J."/>
            <person name="Bruce D."/>
            <person name="Barry K."/>
            <person name="Shu S."/>
            <person name="Lindquist E."/>
            <person name="Wang M."/>
            <person name="Pitluck S."/>
            <person name="Vogel J.P."/>
            <person name="Garvin D.F."/>
            <person name="Mockler T.C."/>
            <person name="Schmutz J."/>
            <person name="Rokhsar D."/>
            <person name="Bevan M.W."/>
        </authorList>
    </citation>
    <scope>NUCLEOTIDE SEQUENCE</scope>
    <source>
        <strain evidence="2">Bd21</strain>
    </source>
</reference>
<reference evidence="3" key="3">
    <citation type="submission" date="2018-08" db="UniProtKB">
        <authorList>
            <consortium name="EnsemblPlants"/>
        </authorList>
    </citation>
    <scope>IDENTIFICATION</scope>
    <source>
        <strain evidence="3">cv. Bd21</strain>
    </source>
</reference>
<dbReference type="EnsemblPlants" id="KQK06347">
    <property type="protein sequence ID" value="KQK06347"/>
    <property type="gene ID" value="BRADI_2g25875v3"/>
</dbReference>
<evidence type="ECO:0000313" key="3">
    <source>
        <dbReference type="EnsemblPlants" id="KQK06347"/>
    </source>
</evidence>
<dbReference type="AlphaFoldDB" id="A0A0Q3IKJ6"/>
<name>A0A0Q3IKJ6_BRADI</name>
<evidence type="ECO:0000313" key="4">
    <source>
        <dbReference type="Proteomes" id="UP000008810"/>
    </source>
</evidence>
<dbReference type="Gramene" id="KQK06347">
    <property type="protein sequence ID" value="KQK06347"/>
    <property type="gene ID" value="BRADI_2g25875v3"/>
</dbReference>
<accession>A0A0Q3IKJ6</accession>
<dbReference type="InParanoid" id="A0A0Q3IKJ6"/>
<dbReference type="EMBL" id="CM000881">
    <property type="protein sequence ID" value="KQK06347.1"/>
    <property type="molecule type" value="Genomic_DNA"/>
</dbReference>
<feature type="compositionally biased region" description="Basic and acidic residues" evidence="1">
    <location>
        <begin position="40"/>
        <end position="53"/>
    </location>
</feature>
<feature type="compositionally biased region" description="Basic and acidic residues" evidence="1">
    <location>
        <begin position="19"/>
        <end position="29"/>
    </location>
</feature>
<reference evidence="2 3" key="1">
    <citation type="journal article" date="2010" name="Nature">
        <title>Genome sequencing and analysis of the model grass Brachypodium distachyon.</title>
        <authorList>
            <consortium name="International Brachypodium Initiative"/>
        </authorList>
    </citation>
    <scope>NUCLEOTIDE SEQUENCE [LARGE SCALE GENOMIC DNA]</scope>
    <source>
        <strain evidence="2 3">Bd21</strain>
    </source>
</reference>